<dbReference type="PANTHER" id="PTHR31424">
    <property type="entry name" value="PROTEIN CBG23806"/>
    <property type="match status" value="1"/>
</dbReference>
<reference evidence="1" key="1">
    <citation type="submission" date="2019-10" db="EMBL/GenBank/DDBJ databases">
        <title>Conservation and host-specific expression of non-tandemly repeated heterogenous ribosome RNA gene in arbuscular mycorrhizal fungi.</title>
        <authorList>
            <person name="Maeda T."/>
            <person name="Kobayashi Y."/>
            <person name="Nakagawa T."/>
            <person name="Ezawa T."/>
            <person name="Yamaguchi K."/>
            <person name="Bino T."/>
            <person name="Nishimoto Y."/>
            <person name="Shigenobu S."/>
            <person name="Kawaguchi M."/>
        </authorList>
    </citation>
    <scope>NUCLEOTIDE SEQUENCE</scope>
    <source>
        <strain evidence="1">HR1</strain>
    </source>
</reference>
<proteinExistence type="predicted"/>
<dbReference type="AlphaFoldDB" id="A0A8H3M0E8"/>
<dbReference type="PANTHER" id="PTHR31424:SF5">
    <property type="entry name" value="APPLE DOMAIN-CONTAINING PROTEIN"/>
    <property type="match status" value="1"/>
</dbReference>
<gene>
    <name evidence="1" type="ORF">RCL2_002303700</name>
</gene>
<dbReference type="Proteomes" id="UP000615446">
    <property type="component" value="Unassembled WGS sequence"/>
</dbReference>
<evidence type="ECO:0000313" key="2">
    <source>
        <dbReference type="Proteomes" id="UP000615446"/>
    </source>
</evidence>
<comment type="caution">
    <text evidence="1">The sequence shown here is derived from an EMBL/GenBank/DDBJ whole genome shotgun (WGS) entry which is preliminary data.</text>
</comment>
<organism evidence="1 2">
    <name type="scientific">Rhizophagus clarus</name>
    <dbReference type="NCBI Taxonomy" id="94130"/>
    <lineage>
        <taxon>Eukaryota</taxon>
        <taxon>Fungi</taxon>
        <taxon>Fungi incertae sedis</taxon>
        <taxon>Mucoromycota</taxon>
        <taxon>Glomeromycotina</taxon>
        <taxon>Glomeromycetes</taxon>
        <taxon>Glomerales</taxon>
        <taxon>Glomeraceae</taxon>
        <taxon>Rhizophagus</taxon>
    </lineage>
</organism>
<dbReference type="OrthoDB" id="2360573at2759"/>
<evidence type="ECO:0000313" key="1">
    <source>
        <dbReference type="EMBL" id="GES96407.1"/>
    </source>
</evidence>
<name>A0A8H3M0E8_9GLOM</name>
<accession>A0A8H3M0E8</accession>
<dbReference type="EMBL" id="BLAL01000250">
    <property type="protein sequence ID" value="GES96407.1"/>
    <property type="molecule type" value="Genomic_DNA"/>
</dbReference>
<protein>
    <submittedName>
        <fullName evidence="1">Uncharacterized protein</fullName>
    </submittedName>
</protein>
<sequence>MTGNRPFYFWYKVVSLGYYPTPVKLTQKNSKDCIQYQIPDNYSVETEVSKMKIRCETKYQPNGKVRFTIVWKENKAEWSIYSDRSATSVVNTFLKKNNRPNSNLSGVYIFGFDIGRLHECRLETMGAPITLVNKKKRPLTTIQTISGQNKRFASLGRESGKAIRSLIKKHRLTDETDQPIVYIRKIELDFNGESIILTYKPPDNKNELAKIDAIVRACDESLLARDGYRRLAAVEAFLIREYLIANRRVEITNLINKDLRIGTFNIDKNDDLSNNLESDDGIIVDEAEIGNGAYRSIYTILQTLIPLWKETSPAIINSGDTLKLKLGGDGRNVGRKQSHVMMTICLLNEGEEVLKPEHQHCICLYVGREKYEDLAKIGKLFQHQLFDLQNNGIYDKDGNHWPVELFFSGDWKFMYIIMGLNAPNSKYFCLYCNCQSELRWDMDQNFENSGNHACENRKPALFPAINQENYIPDELHLFLRIVDVLMECFFNDVIKKKEFEKKIKLEIEQTMQNIKVHFEFFKSRSTSGKWDWTSLMGPDKKKVLEYFPISQFISGIRGQEIEKLWKEFLRLYKVLRKPFLSDQEIDAFEIDTKQWIRTFYCATEGRPNSISHKPGLYRKQDVTPYMHVFAQHMHQFMRQLKMKNLSLRYFSTSSIEKKNHDQVRLFFGGTTMGGGTEKKSVVYNIMSFENRQLYYLVNKTPKEINARNIDSNEKEN</sequence>